<evidence type="ECO:0000313" key="4">
    <source>
        <dbReference type="Proteomes" id="UP001642260"/>
    </source>
</evidence>
<keyword evidence="2" id="KW-0812">Transmembrane</keyword>
<sequence length="384" mass="43263">MDFMDSETQEPDDSPYLETDYDMPPPLAPECKSFKWKVQVIMIVHFDEDSGQPIGESGGLLGSWLGQLSNDVNFLPINYSDWRMVNSHIKSKAWEVIQSKFRFDDPHTIKVFVLGALVIFLCFRKCKNGIQKTKKSILCLMYVKSTLEEHHVEQSFSSKLEQNLMEASYVKKKKNAQLEALTTLLSQNPRITKNVTASLDDEYAQVFGPERPGRVRCVGRGPTPSKLVCRSTATRPDIENSEMVVELKSQVKELSDQVKGMSTFIQQIIGTSSGEQARAWAASFAVAFANIPDPTFANIPNPPNPNQIDEWVDYATVFSSSGSEFENAFSCVDNYLQSAAFLLGLLAILFPLLTWLSGSGLRWESVRKSQKYENLVRWFNLDIA</sequence>
<feature type="transmembrane region" description="Helical" evidence="2">
    <location>
        <begin position="339"/>
        <end position="361"/>
    </location>
</feature>
<feature type="region of interest" description="Disordered" evidence="1">
    <location>
        <begin position="1"/>
        <end position="21"/>
    </location>
</feature>
<keyword evidence="4" id="KW-1185">Reference proteome</keyword>
<reference evidence="3 4" key="1">
    <citation type="submission" date="2022-03" db="EMBL/GenBank/DDBJ databases">
        <authorList>
            <person name="Macdonald S."/>
            <person name="Ahmed S."/>
            <person name="Newling K."/>
        </authorList>
    </citation>
    <scope>NUCLEOTIDE SEQUENCE [LARGE SCALE GENOMIC DNA]</scope>
</reference>
<evidence type="ECO:0000256" key="1">
    <source>
        <dbReference type="SAM" id="MobiDB-lite"/>
    </source>
</evidence>
<dbReference type="Proteomes" id="UP001642260">
    <property type="component" value="Unassembled WGS sequence"/>
</dbReference>
<protein>
    <submittedName>
        <fullName evidence="3">Uncharacterized protein</fullName>
    </submittedName>
</protein>
<dbReference type="EMBL" id="CAKOAT010134266">
    <property type="protein sequence ID" value="CAH8337330.1"/>
    <property type="molecule type" value="Genomic_DNA"/>
</dbReference>
<gene>
    <name evidence="3" type="ORF">ERUC_LOCUS14347</name>
</gene>
<proteinExistence type="predicted"/>
<organism evidence="3 4">
    <name type="scientific">Eruca vesicaria subsp. sativa</name>
    <name type="common">Garden rocket</name>
    <name type="synonym">Eruca sativa</name>
    <dbReference type="NCBI Taxonomy" id="29727"/>
    <lineage>
        <taxon>Eukaryota</taxon>
        <taxon>Viridiplantae</taxon>
        <taxon>Streptophyta</taxon>
        <taxon>Embryophyta</taxon>
        <taxon>Tracheophyta</taxon>
        <taxon>Spermatophyta</taxon>
        <taxon>Magnoliopsida</taxon>
        <taxon>eudicotyledons</taxon>
        <taxon>Gunneridae</taxon>
        <taxon>Pentapetalae</taxon>
        <taxon>rosids</taxon>
        <taxon>malvids</taxon>
        <taxon>Brassicales</taxon>
        <taxon>Brassicaceae</taxon>
        <taxon>Brassiceae</taxon>
        <taxon>Eruca</taxon>
    </lineage>
</organism>
<evidence type="ECO:0000313" key="3">
    <source>
        <dbReference type="EMBL" id="CAH8337330.1"/>
    </source>
</evidence>
<dbReference type="Gene3D" id="1.20.1050.130">
    <property type="match status" value="1"/>
</dbReference>
<keyword evidence="2" id="KW-0472">Membrane</keyword>
<name>A0ABC8JQR1_ERUVS</name>
<comment type="caution">
    <text evidence="3">The sequence shown here is derived from an EMBL/GenBank/DDBJ whole genome shotgun (WGS) entry which is preliminary data.</text>
</comment>
<keyword evidence="2" id="KW-1133">Transmembrane helix</keyword>
<evidence type="ECO:0000256" key="2">
    <source>
        <dbReference type="SAM" id="Phobius"/>
    </source>
</evidence>
<dbReference type="AlphaFoldDB" id="A0ABC8JQR1"/>
<accession>A0ABC8JQR1</accession>